<dbReference type="Pfam" id="PF00109">
    <property type="entry name" value="ketoacyl-synt"/>
    <property type="match status" value="1"/>
</dbReference>
<keyword evidence="3" id="KW-1185">Reference proteome</keyword>
<name>A0A2H5F4P2_9RHOB</name>
<gene>
    <name evidence="2" type="ORF">CX676_19605</name>
</gene>
<sequence length="341" mass="35592">MSVPLHIRAAGMVTAVGLDCASAAAAMRARLDGFQETRFIGPGGGWLIGAPVPLPRNWIGEKRLAHLAAGAIVDVLSKAPELGSDFALILCLPETGRPGRPIRDDAGFARTMLDCAGLPATIKTQVVAHGRPSGFVALDQARRLIDTGRAAHVLILGVDSYLTTLSVAHYIAEGRILTNDNANGFIPGEAAAAVLCSTAGPLRLTGLGLSREKAPIYNRQDKDGLDLPLRGDGMTAAYQAAFAQSGRRHSDIGIKIGDLVGESYWFKQTALAMLRTQRERSDVQPIWPVAASLGNIGAAVTPLMLGWALEAKRKGYGGTGPILVEASSDDGACAAAVAEAA</sequence>
<dbReference type="RefSeq" id="WP_101754490.1">
    <property type="nucleotide sequence ID" value="NZ_CP025431.1"/>
</dbReference>
<dbReference type="SUPFAM" id="SSF53901">
    <property type="entry name" value="Thiolase-like"/>
    <property type="match status" value="1"/>
</dbReference>
<dbReference type="EMBL" id="CP025431">
    <property type="protein sequence ID" value="AUH66519.1"/>
    <property type="molecule type" value="Genomic_DNA"/>
</dbReference>
<keyword evidence="2" id="KW-0614">Plasmid</keyword>
<geneLocation type="plasmid" evidence="3">
    <name>ppz01</name>
</geneLocation>
<evidence type="ECO:0000313" key="3">
    <source>
        <dbReference type="Proteomes" id="UP000234530"/>
    </source>
</evidence>
<dbReference type="InterPro" id="IPR014030">
    <property type="entry name" value="Ketoacyl_synth_N"/>
</dbReference>
<proteinExistence type="predicted"/>
<evidence type="ECO:0000313" key="2">
    <source>
        <dbReference type="EMBL" id="AUH66519.1"/>
    </source>
</evidence>
<dbReference type="AlphaFoldDB" id="A0A2H5F4P2"/>
<dbReference type="NCBIfam" id="NF004798">
    <property type="entry name" value="PRK06147.1"/>
    <property type="match status" value="1"/>
</dbReference>
<dbReference type="OrthoDB" id="3078238at2"/>
<feature type="domain" description="Beta-ketoacyl synthase-like N-terminal" evidence="1">
    <location>
        <begin position="133"/>
        <end position="195"/>
    </location>
</feature>
<dbReference type="GO" id="GO:0016746">
    <property type="term" value="F:acyltransferase activity"/>
    <property type="evidence" value="ECO:0007669"/>
    <property type="project" value="InterPro"/>
</dbReference>
<organism evidence="2 3">
    <name type="scientific">Paracoccus zhejiangensis</name>
    <dbReference type="NCBI Taxonomy" id="1077935"/>
    <lineage>
        <taxon>Bacteria</taxon>
        <taxon>Pseudomonadati</taxon>
        <taxon>Pseudomonadota</taxon>
        <taxon>Alphaproteobacteria</taxon>
        <taxon>Rhodobacterales</taxon>
        <taxon>Paracoccaceae</taxon>
        <taxon>Paracoccus</taxon>
    </lineage>
</organism>
<reference evidence="2 3" key="1">
    <citation type="journal article" date="2013" name="Antonie Van Leeuwenhoek">
        <title>Paracoccus zhejiangensis sp. nov., isolated from activated sludge in wastewater-treatment system.</title>
        <authorList>
            <person name="Wu Z.G."/>
            <person name="Zhang D.F."/>
            <person name="Liu Y.L."/>
            <person name="Wang F."/>
            <person name="Jiang X."/>
            <person name="Li C."/>
            <person name="Li S.P."/>
            <person name="Hong Q."/>
            <person name="Li W.J."/>
        </authorList>
    </citation>
    <scope>NUCLEOTIDE SEQUENCE [LARGE SCALE GENOMIC DNA]</scope>
    <source>
        <strain evidence="2 3">J6</strain>
        <plasmid evidence="3">Plasmid ppz01</plasmid>
    </source>
</reference>
<dbReference type="Gene3D" id="3.40.47.10">
    <property type="match status" value="1"/>
</dbReference>
<protein>
    <submittedName>
        <fullName evidence="2">3-oxoacyl-ACP synthase</fullName>
    </submittedName>
</protein>
<evidence type="ECO:0000259" key="1">
    <source>
        <dbReference type="Pfam" id="PF00109"/>
    </source>
</evidence>
<dbReference type="Proteomes" id="UP000234530">
    <property type="component" value="Plasmid pPZ01"/>
</dbReference>
<dbReference type="InterPro" id="IPR016039">
    <property type="entry name" value="Thiolase-like"/>
</dbReference>
<dbReference type="KEGG" id="pzh:CX676_19605"/>
<accession>A0A2H5F4P2</accession>